<dbReference type="InterPro" id="IPR007156">
    <property type="entry name" value="MamQ_LemA"/>
</dbReference>
<evidence type="ECO:0000256" key="5">
    <source>
        <dbReference type="ARBA" id="ARBA00023136"/>
    </source>
</evidence>
<evidence type="ECO:0000256" key="3">
    <source>
        <dbReference type="ARBA" id="ARBA00022692"/>
    </source>
</evidence>
<dbReference type="RefSeq" id="WP_168448728.1">
    <property type="nucleotide sequence ID" value="NZ_JAAWWK010000001.1"/>
</dbReference>
<reference evidence="7 8" key="1">
    <citation type="submission" date="2020-04" db="EMBL/GenBank/DDBJ databases">
        <authorList>
            <person name="Yoon J."/>
        </authorList>
    </citation>
    <scope>NUCLEOTIDE SEQUENCE [LARGE SCALE GENOMIC DNA]</scope>
    <source>
        <strain evidence="7 8">KMU-166</strain>
    </source>
</reference>
<keyword evidence="4 6" id="KW-1133">Transmembrane helix</keyword>
<dbReference type="Pfam" id="PF04011">
    <property type="entry name" value="LemA"/>
    <property type="match status" value="1"/>
</dbReference>
<evidence type="ECO:0000256" key="4">
    <source>
        <dbReference type="ARBA" id="ARBA00022989"/>
    </source>
</evidence>
<dbReference type="Proteomes" id="UP000765845">
    <property type="component" value="Unassembled WGS sequence"/>
</dbReference>
<evidence type="ECO:0000256" key="6">
    <source>
        <dbReference type="SAM" id="Phobius"/>
    </source>
</evidence>
<protein>
    <submittedName>
        <fullName evidence="7">LemA family protein</fullName>
    </submittedName>
</protein>
<name>A0ABX1GAK8_9GAMM</name>
<dbReference type="EMBL" id="JAAWWK010000001">
    <property type="protein sequence ID" value="NKI16195.1"/>
    <property type="molecule type" value="Genomic_DNA"/>
</dbReference>
<accession>A0ABX1GAK8</accession>
<keyword evidence="5 6" id="KW-0472">Membrane</keyword>
<dbReference type="Gene3D" id="1.20.1440.20">
    <property type="entry name" value="LemA-like domain"/>
    <property type="match status" value="1"/>
</dbReference>
<keyword evidence="3 6" id="KW-0812">Transmembrane</keyword>
<dbReference type="PANTHER" id="PTHR34478">
    <property type="entry name" value="PROTEIN LEMA"/>
    <property type="match status" value="1"/>
</dbReference>
<dbReference type="InterPro" id="IPR023353">
    <property type="entry name" value="LemA-like_dom_sf"/>
</dbReference>
<gene>
    <name evidence="7" type="ORF">HCU74_02060</name>
</gene>
<comment type="subcellular location">
    <subcellularLocation>
        <location evidence="1">Membrane</location>
        <topology evidence="1">Single-pass membrane protein</topology>
    </subcellularLocation>
</comment>
<keyword evidence="8" id="KW-1185">Reference proteome</keyword>
<evidence type="ECO:0000256" key="2">
    <source>
        <dbReference type="ARBA" id="ARBA00008854"/>
    </source>
</evidence>
<dbReference type="PANTHER" id="PTHR34478:SF1">
    <property type="entry name" value="PROTEIN LEMA"/>
    <property type="match status" value="1"/>
</dbReference>
<proteinExistence type="inferred from homology"/>
<dbReference type="SUPFAM" id="SSF140478">
    <property type="entry name" value="LemA-like"/>
    <property type="match status" value="1"/>
</dbReference>
<evidence type="ECO:0000313" key="7">
    <source>
        <dbReference type="EMBL" id="NKI16195.1"/>
    </source>
</evidence>
<evidence type="ECO:0000313" key="8">
    <source>
        <dbReference type="Proteomes" id="UP000765845"/>
    </source>
</evidence>
<evidence type="ECO:0000256" key="1">
    <source>
        <dbReference type="ARBA" id="ARBA00004167"/>
    </source>
</evidence>
<sequence length="191" mass="21727">MEIGTMVFLAVVVFAVLYLVMMYNGLVNLKHNVSKHLANIDVLLKQRHDELPKLVETCRQYMTFEQDTLEKVIKARQQVATAQASHDMPALGQAETGLRANLGSLFALAENYPDLKADSAFQSLQTRISALENAIADRREVYNEAVNNNNVRIEQFPDVIIARWFNFKAFDLLQFDKGELTDVDMKSLFRS</sequence>
<comment type="similarity">
    <text evidence="2">Belongs to the LemA family.</text>
</comment>
<feature type="transmembrane region" description="Helical" evidence="6">
    <location>
        <begin position="6"/>
        <end position="26"/>
    </location>
</feature>
<organism evidence="7 8">
    <name type="scientific">Spongiibacter thalassae</name>
    <dbReference type="NCBI Taxonomy" id="2721624"/>
    <lineage>
        <taxon>Bacteria</taxon>
        <taxon>Pseudomonadati</taxon>
        <taxon>Pseudomonadota</taxon>
        <taxon>Gammaproteobacteria</taxon>
        <taxon>Cellvibrionales</taxon>
        <taxon>Spongiibacteraceae</taxon>
        <taxon>Spongiibacter</taxon>
    </lineage>
</organism>
<comment type="caution">
    <text evidence="7">The sequence shown here is derived from an EMBL/GenBank/DDBJ whole genome shotgun (WGS) entry which is preliminary data.</text>
</comment>